<evidence type="ECO:0000313" key="3">
    <source>
        <dbReference type="Proteomes" id="UP000199701"/>
    </source>
</evidence>
<dbReference type="CDD" id="cd00118">
    <property type="entry name" value="LysM"/>
    <property type="match status" value="1"/>
</dbReference>
<reference evidence="2 3" key="1">
    <citation type="submission" date="2016-10" db="EMBL/GenBank/DDBJ databases">
        <authorList>
            <person name="de Groot N.N."/>
        </authorList>
    </citation>
    <scope>NUCLEOTIDE SEQUENCE [LARGE SCALE GENOMIC DNA]</scope>
    <source>
        <strain evidence="2 3">DSM 9179</strain>
    </source>
</reference>
<dbReference type="RefSeq" id="WP_092453019.1">
    <property type="nucleotide sequence ID" value="NZ_FOJI01000006.1"/>
</dbReference>
<dbReference type="SMART" id="SM00257">
    <property type="entry name" value="LysM"/>
    <property type="match status" value="2"/>
</dbReference>
<dbReference type="PANTHER" id="PTHR33734:SF22">
    <property type="entry name" value="MEMBRANE-BOUND LYTIC MUREIN TRANSGLYCOSYLASE D"/>
    <property type="match status" value="1"/>
</dbReference>
<gene>
    <name evidence="2" type="ORF">SAMN05421659_10630</name>
</gene>
<protein>
    <recommendedName>
        <fullName evidence="1">LysM domain-containing protein</fullName>
    </recommendedName>
</protein>
<dbReference type="EMBL" id="FOJI01000006">
    <property type="protein sequence ID" value="SEW18300.1"/>
    <property type="molecule type" value="Genomic_DNA"/>
</dbReference>
<dbReference type="InterPro" id="IPR036779">
    <property type="entry name" value="LysM_dom_sf"/>
</dbReference>
<dbReference type="GO" id="GO:0008932">
    <property type="term" value="F:lytic endotransglycosylase activity"/>
    <property type="evidence" value="ECO:0007669"/>
    <property type="project" value="TreeGrafter"/>
</dbReference>
<dbReference type="AlphaFoldDB" id="A0A1I0PV13"/>
<dbReference type="Proteomes" id="UP000199701">
    <property type="component" value="Unassembled WGS sequence"/>
</dbReference>
<accession>A0A1I0PV13</accession>
<name>A0A1I0PV13_9FIRM</name>
<dbReference type="PROSITE" id="PS51782">
    <property type="entry name" value="LYSM"/>
    <property type="match status" value="2"/>
</dbReference>
<keyword evidence="3" id="KW-1185">Reference proteome</keyword>
<sequence>MQRYKIQPNDNLLSIAERSGITLSQLLEVNEQISNPDMIYVGEKIDIPEYQYIVLPGDNLYKIAQLFGIPIELLIAANPQISNPYSLTVGQEIIIPKMQMPMTAPRQLDTLESNLEDIIDDINNNDWQKATIKMNEIYNNFYVLKPMLQAHMISKDIITNMENEIIKLQSAVESKNAYQTKVHANLITGYIPDILDFYKVEIPTDVPRLEYLGRAIILDIENNDWDSANANFQKANKIWDVLQTKLNNTYIDLINYGNQIISILKQSIISKDAKKTTSILIDLLNKIDALKAKINVQMNN</sequence>
<dbReference type="SUPFAM" id="SSF54106">
    <property type="entry name" value="LysM domain"/>
    <property type="match status" value="2"/>
</dbReference>
<dbReference type="STRING" id="99656.SAMN05421659_10630"/>
<dbReference type="Pfam" id="PF01476">
    <property type="entry name" value="LysM"/>
    <property type="match status" value="2"/>
</dbReference>
<dbReference type="PANTHER" id="PTHR33734">
    <property type="entry name" value="LYSM DOMAIN-CONTAINING GPI-ANCHORED PROTEIN 2"/>
    <property type="match status" value="1"/>
</dbReference>
<proteinExistence type="predicted"/>
<feature type="domain" description="LysM" evidence="1">
    <location>
        <begin position="2"/>
        <end position="47"/>
    </location>
</feature>
<dbReference type="InterPro" id="IPR018392">
    <property type="entry name" value="LysM"/>
</dbReference>
<dbReference type="Gene3D" id="3.10.350.10">
    <property type="entry name" value="LysM domain"/>
    <property type="match status" value="2"/>
</dbReference>
<organism evidence="2 3">
    <name type="scientific">[Clostridium] fimetarium</name>
    <dbReference type="NCBI Taxonomy" id="99656"/>
    <lineage>
        <taxon>Bacteria</taxon>
        <taxon>Bacillati</taxon>
        <taxon>Bacillota</taxon>
        <taxon>Clostridia</taxon>
        <taxon>Lachnospirales</taxon>
        <taxon>Lachnospiraceae</taxon>
    </lineage>
</organism>
<evidence type="ECO:0000313" key="2">
    <source>
        <dbReference type="EMBL" id="SEW18300.1"/>
    </source>
</evidence>
<evidence type="ECO:0000259" key="1">
    <source>
        <dbReference type="PROSITE" id="PS51782"/>
    </source>
</evidence>
<feature type="domain" description="LysM" evidence="1">
    <location>
        <begin position="50"/>
        <end position="95"/>
    </location>
</feature>
<dbReference type="OrthoDB" id="9815473at2"/>